<organism evidence="1 2">
    <name type="scientific">Actinomadura vinacea</name>
    <dbReference type="NCBI Taxonomy" id="115336"/>
    <lineage>
        <taxon>Bacteria</taxon>
        <taxon>Bacillati</taxon>
        <taxon>Actinomycetota</taxon>
        <taxon>Actinomycetes</taxon>
        <taxon>Streptosporangiales</taxon>
        <taxon>Thermomonosporaceae</taxon>
        <taxon>Actinomadura</taxon>
    </lineage>
</organism>
<dbReference type="InterPro" id="IPR027417">
    <property type="entry name" value="P-loop_NTPase"/>
</dbReference>
<dbReference type="Gene3D" id="3.40.50.300">
    <property type="entry name" value="P-loop containing nucleotide triphosphate hydrolases"/>
    <property type="match status" value="1"/>
</dbReference>
<proteinExistence type="predicted"/>
<dbReference type="Pfam" id="PF13671">
    <property type="entry name" value="AAA_33"/>
    <property type="match status" value="1"/>
</dbReference>
<comment type="caution">
    <text evidence="1">The sequence shown here is derived from an EMBL/GenBank/DDBJ whole genome shotgun (WGS) entry which is preliminary data.</text>
</comment>
<reference evidence="1 2" key="1">
    <citation type="journal article" date="2019" name="Int. J. Syst. Evol. Microbiol.">
        <title>The Global Catalogue of Microorganisms (GCM) 10K type strain sequencing project: providing services to taxonomists for standard genome sequencing and annotation.</title>
        <authorList>
            <consortium name="The Broad Institute Genomics Platform"/>
            <consortium name="The Broad Institute Genome Sequencing Center for Infectious Disease"/>
            <person name="Wu L."/>
            <person name="Ma J."/>
        </authorList>
    </citation>
    <scope>NUCLEOTIDE SEQUENCE [LARGE SCALE GENOMIC DNA]</scope>
    <source>
        <strain evidence="1 2">JCM 3325</strain>
    </source>
</reference>
<evidence type="ECO:0000313" key="1">
    <source>
        <dbReference type="EMBL" id="GAA2422369.1"/>
    </source>
</evidence>
<dbReference type="EMBL" id="BAAARW010000012">
    <property type="protein sequence ID" value="GAA2422369.1"/>
    <property type="molecule type" value="Genomic_DNA"/>
</dbReference>
<keyword evidence="2" id="KW-1185">Reference proteome</keyword>
<name>A0ABN3J7F3_9ACTN</name>
<accession>A0ABN3J7F3</accession>
<gene>
    <name evidence="1" type="ORF">GCM10010191_37660</name>
</gene>
<sequence length="227" mass="24471">MADLLKSPSEAPPLVVRPLDGPGVLDLRGGVLPGRAELRLPAGDVLVVSGLPGSGKSTLIGRAVPGAAVPGTRRGAGVWRVDSQDSRERWARWLPASVPYATYRPLVRVVHYLRLRQALRTGAAVVVHDCGSQAWVRRWLARDARRRGRGLHLVLLDVPPEVALDGQAERGRWVSDHAFARHRRAVGRLVDEAGRGCVPRGCAAAVMLDRRAATALHTISFGGDQDP</sequence>
<dbReference type="SUPFAM" id="SSF52540">
    <property type="entry name" value="P-loop containing nucleoside triphosphate hydrolases"/>
    <property type="match status" value="1"/>
</dbReference>
<dbReference type="Proteomes" id="UP001501231">
    <property type="component" value="Unassembled WGS sequence"/>
</dbReference>
<protein>
    <submittedName>
        <fullName evidence="1">AAA family ATPase</fullName>
    </submittedName>
</protein>
<evidence type="ECO:0000313" key="2">
    <source>
        <dbReference type="Proteomes" id="UP001501231"/>
    </source>
</evidence>